<evidence type="ECO:0000313" key="5">
    <source>
        <dbReference type="Proteomes" id="UP000182471"/>
    </source>
</evidence>
<dbReference type="Pfam" id="PF13420">
    <property type="entry name" value="Acetyltransf_4"/>
    <property type="match status" value="1"/>
</dbReference>
<evidence type="ECO:0000259" key="3">
    <source>
        <dbReference type="PROSITE" id="PS51186"/>
    </source>
</evidence>
<dbReference type="Gene3D" id="3.40.630.30">
    <property type="match status" value="1"/>
</dbReference>
<name>A0A1H9THH0_9FIRM</name>
<keyword evidence="5" id="KW-1185">Reference proteome</keyword>
<dbReference type="GO" id="GO:0016747">
    <property type="term" value="F:acyltransferase activity, transferring groups other than amino-acyl groups"/>
    <property type="evidence" value="ECO:0007669"/>
    <property type="project" value="InterPro"/>
</dbReference>
<dbReference type="Proteomes" id="UP000182471">
    <property type="component" value="Unassembled WGS sequence"/>
</dbReference>
<dbReference type="OrthoDB" id="9798006at2"/>
<dbReference type="RefSeq" id="WP_022748981.1">
    <property type="nucleotide sequence ID" value="NZ_FOGW01000017.1"/>
</dbReference>
<dbReference type="InterPro" id="IPR000182">
    <property type="entry name" value="GNAT_dom"/>
</dbReference>
<organism evidence="4 5">
    <name type="scientific">Lachnobacterium bovis</name>
    <dbReference type="NCBI Taxonomy" id="140626"/>
    <lineage>
        <taxon>Bacteria</taxon>
        <taxon>Bacillati</taxon>
        <taxon>Bacillota</taxon>
        <taxon>Clostridia</taxon>
        <taxon>Lachnospirales</taxon>
        <taxon>Lachnospiraceae</taxon>
        <taxon>Lachnobacterium</taxon>
    </lineage>
</organism>
<dbReference type="AlphaFoldDB" id="A0A1H9THH0"/>
<reference evidence="5" key="1">
    <citation type="submission" date="2016-10" db="EMBL/GenBank/DDBJ databases">
        <authorList>
            <person name="Varghese N."/>
            <person name="Submissions S."/>
        </authorList>
    </citation>
    <scope>NUCLEOTIDE SEQUENCE [LARGE SCALE GENOMIC DNA]</scope>
    <source>
        <strain evidence="5">S1b</strain>
    </source>
</reference>
<dbReference type="CDD" id="cd04301">
    <property type="entry name" value="NAT_SF"/>
    <property type="match status" value="1"/>
</dbReference>
<evidence type="ECO:0000256" key="1">
    <source>
        <dbReference type="ARBA" id="ARBA00022679"/>
    </source>
</evidence>
<dbReference type="PANTHER" id="PTHR43072:SF23">
    <property type="entry name" value="UPF0039 PROTEIN C11D3.02C"/>
    <property type="match status" value="1"/>
</dbReference>
<dbReference type="SUPFAM" id="SSF55729">
    <property type="entry name" value="Acyl-CoA N-acyltransferases (Nat)"/>
    <property type="match status" value="1"/>
</dbReference>
<dbReference type="PROSITE" id="PS51186">
    <property type="entry name" value="GNAT"/>
    <property type="match status" value="1"/>
</dbReference>
<feature type="domain" description="N-acetyltransferase" evidence="3">
    <location>
        <begin position="1"/>
        <end position="158"/>
    </location>
</feature>
<gene>
    <name evidence="4" type="ORF">SAMN02910429_01631</name>
</gene>
<protein>
    <submittedName>
        <fullName evidence="4">Phosphinothricin acetyltransferase</fullName>
    </submittedName>
</protein>
<evidence type="ECO:0000256" key="2">
    <source>
        <dbReference type="ARBA" id="ARBA00023315"/>
    </source>
</evidence>
<dbReference type="EMBL" id="FOGW01000017">
    <property type="protein sequence ID" value="SER96536.1"/>
    <property type="molecule type" value="Genomic_DNA"/>
</dbReference>
<keyword evidence="2" id="KW-0012">Acyltransferase</keyword>
<dbReference type="PANTHER" id="PTHR43072">
    <property type="entry name" value="N-ACETYLTRANSFERASE"/>
    <property type="match status" value="1"/>
</dbReference>
<evidence type="ECO:0000313" key="4">
    <source>
        <dbReference type="EMBL" id="SER96536.1"/>
    </source>
</evidence>
<sequence length="169" mass="19972">MIRRARYEDICQLMDIYNEAIINSIATFDTEEKSFDERKRWFEEHLEDPYVIFVKEIDGVAVGYASLSRYRDRKAFDGSVEISIYLHKDYRGQGIGKELMEFVLDFAQKNKKINTVVSLITGENISSCKLHEKFGFKYCGELKKVGFKFNKWLDLKVYQIIYERDEMNG</sequence>
<keyword evidence="1 4" id="KW-0808">Transferase</keyword>
<accession>A0A1H9THH0</accession>
<dbReference type="InterPro" id="IPR016181">
    <property type="entry name" value="Acyl_CoA_acyltransferase"/>
</dbReference>
<proteinExistence type="predicted"/>